<dbReference type="OrthoDB" id="5424209at2759"/>
<evidence type="ECO:0000313" key="1">
    <source>
        <dbReference type="EMBL" id="OAT05392.1"/>
    </source>
</evidence>
<name>A0A179UFV5_BLAGS</name>
<sequence length="100" mass="10994">MDSGSFRVNYLMDQPSAKEHIHDSPLYKIGRRIDFTAGKSQALRNLHLESDEKGNKTAFVFDGGTNLIGLLFAGHSETGVGYFTSAATLFEDTDVRLPLS</sequence>
<dbReference type="GeneID" id="8506822"/>
<organism evidence="1 2">
    <name type="scientific">Blastomyces gilchristii (strain SLH14081)</name>
    <name type="common">Blastomyces dermatitidis</name>
    <dbReference type="NCBI Taxonomy" id="559298"/>
    <lineage>
        <taxon>Eukaryota</taxon>
        <taxon>Fungi</taxon>
        <taxon>Dikarya</taxon>
        <taxon>Ascomycota</taxon>
        <taxon>Pezizomycotina</taxon>
        <taxon>Eurotiomycetes</taxon>
        <taxon>Eurotiomycetidae</taxon>
        <taxon>Onygenales</taxon>
        <taxon>Ajellomycetaceae</taxon>
        <taxon>Blastomyces</taxon>
    </lineage>
</organism>
<dbReference type="EMBL" id="GG657450">
    <property type="protein sequence ID" value="OAT05392.1"/>
    <property type="molecule type" value="Genomic_DNA"/>
</dbReference>
<keyword evidence="2" id="KW-1185">Reference proteome</keyword>
<dbReference type="Proteomes" id="UP000002038">
    <property type="component" value="Unassembled WGS sequence"/>
</dbReference>
<dbReference type="VEuPathDB" id="FungiDB:BDBG_01796"/>
<dbReference type="KEGG" id="bgh:BDBG_01796"/>
<gene>
    <name evidence="1" type="ORF">BDBG_01796</name>
</gene>
<dbReference type="RefSeq" id="XP_031576700.1">
    <property type="nucleotide sequence ID" value="XM_031720492.1"/>
</dbReference>
<dbReference type="AlphaFoldDB" id="A0A179UFV5"/>
<evidence type="ECO:0000313" key="2">
    <source>
        <dbReference type="Proteomes" id="UP000002038"/>
    </source>
</evidence>
<protein>
    <submittedName>
        <fullName evidence="1">Uncharacterized protein</fullName>
    </submittedName>
</protein>
<reference evidence="2" key="1">
    <citation type="journal article" date="2015" name="PLoS Genet.">
        <title>The dynamic genome and transcriptome of the human fungal pathogen Blastomyces and close relative Emmonsia.</title>
        <authorList>
            <person name="Munoz J.F."/>
            <person name="Gauthier G.M."/>
            <person name="Desjardins C.A."/>
            <person name="Gallo J.E."/>
            <person name="Holder J."/>
            <person name="Sullivan T.D."/>
            <person name="Marty A.J."/>
            <person name="Carmen J.C."/>
            <person name="Chen Z."/>
            <person name="Ding L."/>
            <person name="Gujja S."/>
            <person name="Magrini V."/>
            <person name="Misas E."/>
            <person name="Mitreva M."/>
            <person name="Priest M."/>
            <person name="Saif S."/>
            <person name="Whiston E.A."/>
            <person name="Young S."/>
            <person name="Zeng Q."/>
            <person name="Goldman W.E."/>
            <person name="Mardis E.R."/>
            <person name="Taylor J.W."/>
            <person name="McEwen J.G."/>
            <person name="Clay O.K."/>
            <person name="Klein B.S."/>
            <person name="Cuomo C.A."/>
        </authorList>
    </citation>
    <scope>NUCLEOTIDE SEQUENCE [LARGE SCALE GENOMIC DNA]</scope>
    <source>
        <strain evidence="2">SLH14081</strain>
    </source>
</reference>
<accession>A0A179UFV5</accession>
<proteinExistence type="predicted"/>